<keyword evidence="2" id="KW-0813">Transport</keyword>
<comment type="caution">
    <text evidence="9">The sequence shown here is derived from an EMBL/GenBank/DDBJ whole genome shotgun (WGS) entry which is preliminary data.</text>
</comment>
<protein>
    <submittedName>
        <fullName evidence="9">Transporter</fullName>
    </submittedName>
</protein>
<accession>J5TBD5</accession>
<evidence type="ECO:0000256" key="7">
    <source>
        <dbReference type="SAM" id="Phobius"/>
    </source>
</evidence>
<evidence type="ECO:0000259" key="8">
    <source>
        <dbReference type="PROSITE" id="PS50850"/>
    </source>
</evidence>
<evidence type="ECO:0000256" key="2">
    <source>
        <dbReference type="ARBA" id="ARBA00022448"/>
    </source>
</evidence>
<dbReference type="KEGG" id="tasa:A1Q1_00573"/>
<evidence type="ECO:0000256" key="3">
    <source>
        <dbReference type="ARBA" id="ARBA00022692"/>
    </source>
</evidence>
<dbReference type="EMBL" id="ALBS01000126">
    <property type="protein sequence ID" value="EJT50106.1"/>
    <property type="molecule type" value="Genomic_DNA"/>
</dbReference>
<evidence type="ECO:0000313" key="9">
    <source>
        <dbReference type="EMBL" id="EJT50106.1"/>
    </source>
</evidence>
<dbReference type="VEuPathDB" id="FungiDB:A1Q1_00573"/>
<feature type="transmembrane region" description="Helical" evidence="7">
    <location>
        <begin position="242"/>
        <end position="260"/>
    </location>
</feature>
<dbReference type="HOGENOM" id="CLU_000960_22_3_1"/>
<dbReference type="RefSeq" id="XP_014181363.1">
    <property type="nucleotide sequence ID" value="XM_014325888.1"/>
</dbReference>
<gene>
    <name evidence="9" type="ORF">A1Q1_00573</name>
</gene>
<keyword evidence="3 7" id="KW-0812">Transmembrane</keyword>
<feature type="transmembrane region" description="Helical" evidence="7">
    <location>
        <begin position="442"/>
        <end position="469"/>
    </location>
</feature>
<evidence type="ECO:0000256" key="6">
    <source>
        <dbReference type="SAM" id="MobiDB-lite"/>
    </source>
</evidence>
<dbReference type="OrthoDB" id="3437016at2759"/>
<name>J5TBD5_TRIAS</name>
<dbReference type="PROSITE" id="PS50850">
    <property type="entry name" value="MFS"/>
    <property type="match status" value="1"/>
</dbReference>
<dbReference type="InterPro" id="IPR011701">
    <property type="entry name" value="MFS"/>
</dbReference>
<feature type="transmembrane region" description="Helical" evidence="7">
    <location>
        <begin position="310"/>
        <end position="328"/>
    </location>
</feature>
<evidence type="ECO:0000313" key="10">
    <source>
        <dbReference type="Proteomes" id="UP000002748"/>
    </source>
</evidence>
<dbReference type="CDD" id="cd17502">
    <property type="entry name" value="MFS_Azr1_MDR_like"/>
    <property type="match status" value="1"/>
</dbReference>
<dbReference type="InterPro" id="IPR020846">
    <property type="entry name" value="MFS_dom"/>
</dbReference>
<reference evidence="9 10" key="1">
    <citation type="journal article" date="2012" name="Eukaryot. Cell">
        <title>Draft genome sequence of CBS 2479, the standard type strain of Trichosporon asahii.</title>
        <authorList>
            <person name="Yang R.Y."/>
            <person name="Li H.T."/>
            <person name="Zhu H."/>
            <person name="Zhou G.P."/>
            <person name="Wang M."/>
            <person name="Wang L."/>
        </authorList>
    </citation>
    <scope>NUCLEOTIDE SEQUENCE [LARGE SCALE GENOMIC DNA]</scope>
    <source>
        <strain evidence="10">ATCC 90039 / CBS 2479 / JCM 2466 / KCTC 7840 / NCYC 2677 / UAMH 7654</strain>
    </source>
</reference>
<keyword evidence="5 7" id="KW-0472">Membrane</keyword>
<sequence>MARPETTRSNGNGAGRPASVANSFSTNAPSTNGANTPTERTRLLAGAGPNGVTVEREDTISYATHVPEVPTQKAHYNLVGLSQYNFWVLCCSMWSCSFLASFDGTIVATLLGPISSSFNASDLGSWLGTSYLLSVCCFTPIYGRLCDIIGRQSSMLIALSFFTLGNVLCAVAPTMELLIAARMVAGIGGGGLTSVGSTIMSDLVPITHRGIFQGWGNIFFALGSGLGAPIGGMISDKVGWRWAFYFQIPLLIMAGALIWFKVRYNSEFKPSGNILKRIDFLGSGLLAASIGSALLAISMMTSISPPESRITNGLFVISAISFLLFIYVELKVANEPILPVELLTQRTPIAVAVNNFTISVLSFGTMYSVPLFFQAVRLMTATEAGQHMVPNSVLGSVGSLFTGYIVRKTGRYWWLTAFCGFWAVVSALLLSTWDLNTSDFLLWTSFCPMAFAMGSVTTLTIVGLIADIGREHVAVATSLSYMFRTIGQVLGVALSGALTQAVLKRELHKRITGPGSEELILRIRQSSEEIRKLSPKLQLAATTSYGKALHAVFVCSVVLAVIGVLSGMGMREVDMNKKPAPLTTEPESIEEGGQRSYAAVANTPRDARNGSAQA</sequence>
<feature type="domain" description="Major facilitator superfamily (MFS) profile" evidence="8">
    <location>
        <begin position="89"/>
        <end position="575"/>
    </location>
</feature>
<dbReference type="Pfam" id="PF07690">
    <property type="entry name" value="MFS_1"/>
    <property type="match status" value="1"/>
</dbReference>
<feature type="transmembrane region" description="Helical" evidence="7">
    <location>
        <begin position="155"/>
        <end position="173"/>
    </location>
</feature>
<feature type="transmembrane region" description="Helical" evidence="7">
    <location>
        <begin position="123"/>
        <end position="143"/>
    </location>
</feature>
<dbReference type="GO" id="GO:0000329">
    <property type="term" value="C:fungal-type vacuole membrane"/>
    <property type="evidence" value="ECO:0007669"/>
    <property type="project" value="TreeGrafter"/>
</dbReference>
<dbReference type="Gene3D" id="1.20.1250.20">
    <property type="entry name" value="MFS general substrate transporter like domains"/>
    <property type="match status" value="1"/>
</dbReference>
<feature type="transmembrane region" description="Helical" evidence="7">
    <location>
        <begin position="548"/>
        <end position="568"/>
    </location>
</feature>
<organism evidence="9 10">
    <name type="scientific">Trichosporon asahii var. asahii (strain ATCC 90039 / CBS 2479 / JCM 2466 / KCTC 7840 / NBRC 103889/ NCYC 2677 / UAMH 7654)</name>
    <name type="common">Yeast</name>
    <dbReference type="NCBI Taxonomy" id="1186058"/>
    <lineage>
        <taxon>Eukaryota</taxon>
        <taxon>Fungi</taxon>
        <taxon>Dikarya</taxon>
        <taxon>Basidiomycota</taxon>
        <taxon>Agaricomycotina</taxon>
        <taxon>Tremellomycetes</taxon>
        <taxon>Trichosporonales</taxon>
        <taxon>Trichosporonaceae</taxon>
        <taxon>Trichosporon</taxon>
    </lineage>
</organism>
<feature type="transmembrane region" description="Helical" evidence="7">
    <location>
        <begin position="413"/>
        <end position="430"/>
    </location>
</feature>
<keyword evidence="4 7" id="KW-1133">Transmembrane helix</keyword>
<feature type="transmembrane region" description="Helical" evidence="7">
    <location>
        <begin position="86"/>
        <end position="111"/>
    </location>
</feature>
<dbReference type="AlphaFoldDB" id="J5TBD5"/>
<proteinExistence type="predicted"/>
<dbReference type="GO" id="GO:0012505">
    <property type="term" value="C:endomembrane system"/>
    <property type="evidence" value="ECO:0007669"/>
    <property type="project" value="UniProtKB-SubCell"/>
</dbReference>
<dbReference type="GO" id="GO:0015174">
    <property type="term" value="F:basic amino acid transmembrane transporter activity"/>
    <property type="evidence" value="ECO:0007669"/>
    <property type="project" value="TreeGrafter"/>
</dbReference>
<evidence type="ECO:0000256" key="1">
    <source>
        <dbReference type="ARBA" id="ARBA00004127"/>
    </source>
</evidence>
<dbReference type="InterPro" id="IPR036259">
    <property type="entry name" value="MFS_trans_sf"/>
</dbReference>
<feature type="transmembrane region" description="Helical" evidence="7">
    <location>
        <begin position="211"/>
        <end position="230"/>
    </location>
</feature>
<dbReference type="GeneID" id="25984087"/>
<feature type="region of interest" description="Disordered" evidence="6">
    <location>
        <begin position="576"/>
        <end position="614"/>
    </location>
</feature>
<feature type="transmembrane region" description="Helical" evidence="7">
    <location>
        <begin position="179"/>
        <end position="199"/>
    </location>
</feature>
<feature type="compositionally biased region" description="Polar residues" evidence="6">
    <location>
        <begin position="20"/>
        <end position="38"/>
    </location>
</feature>
<dbReference type="GO" id="GO:0005886">
    <property type="term" value="C:plasma membrane"/>
    <property type="evidence" value="ECO:0007669"/>
    <property type="project" value="TreeGrafter"/>
</dbReference>
<evidence type="ECO:0000256" key="5">
    <source>
        <dbReference type="ARBA" id="ARBA00023136"/>
    </source>
</evidence>
<feature type="transmembrane region" description="Helical" evidence="7">
    <location>
        <begin position="280"/>
        <end position="304"/>
    </location>
</feature>
<dbReference type="Proteomes" id="UP000002748">
    <property type="component" value="Unassembled WGS sequence"/>
</dbReference>
<dbReference type="SUPFAM" id="SSF103473">
    <property type="entry name" value="MFS general substrate transporter"/>
    <property type="match status" value="1"/>
</dbReference>
<dbReference type="Gene3D" id="1.20.1720.10">
    <property type="entry name" value="Multidrug resistance protein D"/>
    <property type="match status" value="1"/>
</dbReference>
<feature type="region of interest" description="Disordered" evidence="6">
    <location>
        <begin position="1"/>
        <end position="47"/>
    </location>
</feature>
<feature type="transmembrane region" description="Helical" evidence="7">
    <location>
        <begin position="389"/>
        <end position="406"/>
    </location>
</feature>
<dbReference type="PANTHER" id="PTHR23501">
    <property type="entry name" value="MAJOR FACILITATOR SUPERFAMILY"/>
    <property type="match status" value="1"/>
</dbReference>
<evidence type="ECO:0000256" key="4">
    <source>
        <dbReference type="ARBA" id="ARBA00022989"/>
    </source>
</evidence>
<comment type="subcellular location">
    <subcellularLocation>
        <location evidence="1">Endomembrane system</location>
        <topology evidence="1">Multi-pass membrane protein</topology>
    </subcellularLocation>
</comment>
<dbReference type="PANTHER" id="PTHR23501:SF191">
    <property type="entry name" value="VACUOLAR BASIC AMINO ACID TRANSPORTER 4"/>
    <property type="match status" value="1"/>
</dbReference>
<feature type="transmembrane region" description="Helical" evidence="7">
    <location>
        <begin position="349"/>
        <end position="369"/>
    </location>
</feature>
<feature type="transmembrane region" description="Helical" evidence="7">
    <location>
        <begin position="481"/>
        <end position="503"/>
    </location>
</feature>